<dbReference type="PROSITE" id="PS50850">
    <property type="entry name" value="MFS"/>
    <property type="match status" value="1"/>
</dbReference>
<evidence type="ECO:0000256" key="5">
    <source>
        <dbReference type="ARBA" id="ARBA00023136"/>
    </source>
</evidence>
<organism evidence="8 9">
    <name type="scientific">Tectimicrobiota bacterium</name>
    <dbReference type="NCBI Taxonomy" id="2528274"/>
    <lineage>
        <taxon>Bacteria</taxon>
        <taxon>Pseudomonadati</taxon>
        <taxon>Nitrospinota/Tectimicrobiota group</taxon>
        <taxon>Candidatus Tectimicrobiota</taxon>
    </lineage>
</organism>
<evidence type="ECO:0000256" key="4">
    <source>
        <dbReference type="ARBA" id="ARBA00022989"/>
    </source>
</evidence>
<dbReference type="PANTHER" id="PTHR43124">
    <property type="entry name" value="PURINE EFFLUX PUMP PBUE"/>
    <property type="match status" value="1"/>
</dbReference>
<feature type="transmembrane region" description="Helical" evidence="6">
    <location>
        <begin position="89"/>
        <end position="108"/>
    </location>
</feature>
<evidence type="ECO:0000256" key="1">
    <source>
        <dbReference type="ARBA" id="ARBA00004651"/>
    </source>
</evidence>
<dbReference type="InterPro" id="IPR020846">
    <property type="entry name" value="MFS_dom"/>
</dbReference>
<evidence type="ECO:0000313" key="8">
    <source>
        <dbReference type="EMBL" id="MBI4251809.1"/>
    </source>
</evidence>
<reference evidence="8" key="1">
    <citation type="submission" date="2020-07" db="EMBL/GenBank/DDBJ databases">
        <title>Huge and variable diversity of episymbiotic CPR bacteria and DPANN archaea in groundwater ecosystems.</title>
        <authorList>
            <person name="He C.Y."/>
            <person name="Keren R."/>
            <person name="Whittaker M."/>
            <person name="Farag I.F."/>
            <person name="Doudna J."/>
            <person name="Cate J.H.D."/>
            <person name="Banfield J.F."/>
        </authorList>
    </citation>
    <scope>NUCLEOTIDE SEQUENCE</scope>
    <source>
        <strain evidence="8">NC_groundwater_1370_Ag_S-0.2um_69_93</strain>
    </source>
</reference>
<proteinExistence type="predicted"/>
<feature type="transmembrane region" description="Helical" evidence="6">
    <location>
        <begin position="367"/>
        <end position="391"/>
    </location>
</feature>
<comment type="subcellular location">
    <subcellularLocation>
        <location evidence="1">Cell membrane</location>
        <topology evidence="1">Multi-pass membrane protein</topology>
    </subcellularLocation>
</comment>
<comment type="caution">
    <text evidence="8">The sequence shown here is derived from an EMBL/GenBank/DDBJ whole genome shotgun (WGS) entry which is preliminary data.</text>
</comment>
<keyword evidence="4 6" id="KW-1133">Transmembrane helix</keyword>
<evidence type="ECO:0000256" key="3">
    <source>
        <dbReference type="ARBA" id="ARBA00022692"/>
    </source>
</evidence>
<protein>
    <submittedName>
        <fullName evidence="8">MFS transporter</fullName>
    </submittedName>
</protein>
<dbReference type="Proteomes" id="UP000752292">
    <property type="component" value="Unassembled WGS sequence"/>
</dbReference>
<dbReference type="InterPro" id="IPR036259">
    <property type="entry name" value="MFS_trans_sf"/>
</dbReference>
<evidence type="ECO:0000256" key="2">
    <source>
        <dbReference type="ARBA" id="ARBA00022475"/>
    </source>
</evidence>
<feature type="transmembrane region" description="Helical" evidence="6">
    <location>
        <begin position="114"/>
        <end position="135"/>
    </location>
</feature>
<feature type="transmembrane region" description="Helical" evidence="6">
    <location>
        <begin position="21"/>
        <end position="42"/>
    </location>
</feature>
<dbReference type="InterPro" id="IPR005829">
    <property type="entry name" value="Sugar_transporter_CS"/>
</dbReference>
<keyword evidence="3 6" id="KW-0812">Transmembrane</keyword>
<feature type="transmembrane region" description="Helical" evidence="6">
    <location>
        <begin position="292"/>
        <end position="322"/>
    </location>
</feature>
<feature type="domain" description="Major facilitator superfamily (MFS) profile" evidence="7">
    <location>
        <begin position="22"/>
        <end position="396"/>
    </location>
</feature>
<feature type="transmembrane region" description="Helical" evidence="6">
    <location>
        <begin position="177"/>
        <end position="197"/>
    </location>
</feature>
<accession>A0A932ZUP7</accession>
<feature type="transmembrane region" description="Helical" evidence="6">
    <location>
        <begin position="257"/>
        <end position="280"/>
    </location>
</feature>
<dbReference type="PROSITE" id="PS00216">
    <property type="entry name" value="SUGAR_TRANSPORT_1"/>
    <property type="match status" value="1"/>
</dbReference>
<evidence type="ECO:0000313" key="9">
    <source>
        <dbReference type="Proteomes" id="UP000752292"/>
    </source>
</evidence>
<dbReference type="GO" id="GO:0022857">
    <property type="term" value="F:transmembrane transporter activity"/>
    <property type="evidence" value="ECO:0007669"/>
    <property type="project" value="InterPro"/>
</dbReference>
<keyword evidence="2" id="KW-1003">Cell membrane</keyword>
<keyword evidence="5 6" id="KW-0472">Membrane</keyword>
<dbReference type="SUPFAM" id="SSF103473">
    <property type="entry name" value="MFS general substrate transporter"/>
    <property type="match status" value="1"/>
</dbReference>
<name>A0A932ZUP7_UNCTE</name>
<dbReference type="PANTHER" id="PTHR43124:SF3">
    <property type="entry name" value="CHLORAMPHENICOL EFFLUX PUMP RV0191"/>
    <property type="match status" value="1"/>
</dbReference>
<dbReference type="Gene3D" id="1.20.1250.20">
    <property type="entry name" value="MFS general substrate transporter like domains"/>
    <property type="match status" value="1"/>
</dbReference>
<feature type="transmembrane region" description="Helical" evidence="6">
    <location>
        <begin position="233"/>
        <end position="251"/>
    </location>
</feature>
<gene>
    <name evidence="8" type="ORF">HY618_05055</name>
</gene>
<feature type="transmembrane region" description="Helical" evidence="6">
    <location>
        <begin position="54"/>
        <end position="77"/>
    </location>
</feature>
<dbReference type="GO" id="GO:0005886">
    <property type="term" value="C:plasma membrane"/>
    <property type="evidence" value="ECO:0007669"/>
    <property type="project" value="UniProtKB-SubCell"/>
</dbReference>
<feature type="transmembrane region" description="Helical" evidence="6">
    <location>
        <begin position="147"/>
        <end position="171"/>
    </location>
</feature>
<sequence>MPSSPSSPGAGAPGAGLREGWPHIACCFLSIFSAYTISFMLGPMLDAMGRELGASVPAMGQAAALLFVSWGVTAPLMGPVSDRYGRKPVLLAGLAGLALSCLATSLAQSYAAVALFRLLTGVFGGCVPPTCVASIGDRFAPGARGNAMALAGSGISASLLAGLPFLAWVTARAGWRGAFLLAGGAGLCALALAAWAFPPAQRQARPTTYLGSFEWMREPAPWHLIAGNVLERVLVSLFLTYVAVLFLRRYGVSLSSVAWLLSAMSAGTAIGGLLGGPLAGWRRRFQAIRLMVLLQGVLIALQFSALPPLALSVAAGFLYSLVSQMSRPVVMDSLVVLAPRSRGSIIGCYATSNQLGQMLGAALGGLIIAWADLEGLGALALAAGIGSAYFYGKLLR</sequence>
<dbReference type="Pfam" id="PF07690">
    <property type="entry name" value="MFS_1"/>
    <property type="match status" value="1"/>
</dbReference>
<dbReference type="InterPro" id="IPR011701">
    <property type="entry name" value="MFS"/>
</dbReference>
<dbReference type="AlphaFoldDB" id="A0A932ZUP7"/>
<evidence type="ECO:0000259" key="7">
    <source>
        <dbReference type="PROSITE" id="PS50850"/>
    </source>
</evidence>
<dbReference type="InterPro" id="IPR050189">
    <property type="entry name" value="MFS_Efflux_Transporters"/>
</dbReference>
<evidence type="ECO:0000256" key="6">
    <source>
        <dbReference type="SAM" id="Phobius"/>
    </source>
</evidence>
<dbReference type="EMBL" id="JACQRX010000219">
    <property type="protein sequence ID" value="MBI4251809.1"/>
    <property type="molecule type" value="Genomic_DNA"/>
</dbReference>